<keyword evidence="2" id="KW-1185">Reference proteome</keyword>
<dbReference type="STRING" id="305900.GV64_07875"/>
<evidence type="ECO:0000313" key="1">
    <source>
        <dbReference type="EMBL" id="KEI70668.1"/>
    </source>
</evidence>
<sequence length="153" mass="18343">MKKQSKKPNYHVNLIRLQQLCEGNYLRIMRLLPDLPKQEHFHLPVKHVKGQGQRLEWLIIDVLERAPFTTLLKLKMDTCWGSFFKMPEAEVRLYHDVRMAEVVFRKTSQIIQARYDYPNAKMHQPDEKEQHNQFLALWLDYALPTCQSHTERT</sequence>
<proteinExistence type="predicted"/>
<gene>
    <name evidence="1" type="ORF">GV64_07875</name>
</gene>
<dbReference type="AlphaFoldDB" id="A0A081K942"/>
<dbReference type="PANTHER" id="PTHR38774:SF1">
    <property type="entry name" value="CYTOPLASMIC PROTEIN"/>
    <property type="match status" value="1"/>
</dbReference>
<dbReference type="PANTHER" id="PTHR38774">
    <property type="entry name" value="CYTOPLASMIC PROTEIN-RELATED"/>
    <property type="match status" value="1"/>
</dbReference>
<accession>A0A081K942</accession>
<dbReference type="EMBL" id="JOJP01000001">
    <property type="protein sequence ID" value="KEI70668.1"/>
    <property type="molecule type" value="Genomic_DNA"/>
</dbReference>
<name>A0A081K942_9GAMM</name>
<evidence type="ECO:0008006" key="3">
    <source>
        <dbReference type="Google" id="ProtNLM"/>
    </source>
</evidence>
<comment type="caution">
    <text evidence="1">The sequence shown here is derived from an EMBL/GenBank/DDBJ whole genome shotgun (WGS) entry which is preliminary data.</text>
</comment>
<reference evidence="1 2" key="1">
    <citation type="submission" date="2014-06" db="EMBL/GenBank/DDBJ databases">
        <title>Whole Genome Sequences of Three Symbiotic Endozoicomonas Bacteria.</title>
        <authorList>
            <person name="Neave M.J."/>
            <person name="Apprill A."/>
            <person name="Voolstra C.R."/>
        </authorList>
    </citation>
    <scope>NUCLEOTIDE SEQUENCE [LARGE SCALE GENOMIC DNA]</scope>
    <source>
        <strain evidence="1 2">DSM 22380</strain>
    </source>
</reference>
<dbReference type="eggNOG" id="COG3151">
    <property type="taxonomic scope" value="Bacteria"/>
</dbReference>
<organism evidence="1 2">
    <name type="scientific">Endozoicomonas elysicola</name>
    <dbReference type="NCBI Taxonomy" id="305900"/>
    <lineage>
        <taxon>Bacteria</taxon>
        <taxon>Pseudomonadati</taxon>
        <taxon>Pseudomonadota</taxon>
        <taxon>Gammaproteobacteria</taxon>
        <taxon>Oceanospirillales</taxon>
        <taxon>Endozoicomonadaceae</taxon>
        <taxon>Endozoicomonas</taxon>
    </lineage>
</organism>
<dbReference type="Pfam" id="PF06853">
    <property type="entry name" value="DUF1249"/>
    <property type="match status" value="1"/>
</dbReference>
<protein>
    <recommendedName>
        <fullName evidence="3">DUF1249 domain-containing protein</fullName>
    </recommendedName>
</protein>
<evidence type="ECO:0000313" key="2">
    <source>
        <dbReference type="Proteomes" id="UP000027997"/>
    </source>
</evidence>
<dbReference type="Proteomes" id="UP000027997">
    <property type="component" value="Unassembled WGS sequence"/>
</dbReference>
<dbReference type="InterPro" id="IPR009659">
    <property type="entry name" value="DUF1249"/>
</dbReference>